<dbReference type="Pfam" id="PF08982">
    <property type="entry name" value="AtaL"/>
    <property type="match status" value="1"/>
</dbReference>
<dbReference type="EMBL" id="CP051152">
    <property type="protein sequence ID" value="QJQ06427.1"/>
    <property type="molecule type" value="Genomic_DNA"/>
</dbReference>
<name>A0A6M4A764_9BURK</name>
<evidence type="ECO:0000313" key="2">
    <source>
        <dbReference type="Proteomes" id="UP000274350"/>
    </source>
</evidence>
<organism evidence="1 2">
    <name type="scientific">Undibacterium piscinae</name>
    <dbReference type="NCBI Taxonomy" id="2495591"/>
    <lineage>
        <taxon>Bacteria</taxon>
        <taxon>Pseudomonadati</taxon>
        <taxon>Pseudomonadota</taxon>
        <taxon>Betaproteobacteria</taxon>
        <taxon>Burkholderiales</taxon>
        <taxon>Oxalobacteraceae</taxon>
        <taxon>Undibacterium</taxon>
    </lineage>
</organism>
<protein>
    <submittedName>
        <fullName evidence="1">DUF1857 family protein</fullName>
    </submittedName>
</protein>
<dbReference type="Gene3D" id="3.30.530.20">
    <property type="match status" value="1"/>
</dbReference>
<gene>
    <name evidence="1" type="ORF">EJG51_011850</name>
</gene>
<dbReference type="AlphaFoldDB" id="A0A6M4A764"/>
<accession>A0A6M4A764</accession>
<dbReference type="InterPro" id="IPR023393">
    <property type="entry name" value="START-like_dom_sf"/>
</dbReference>
<sequence length="160" mass="18574">MKFEHLVEINELHNPLTEVITREQLWRGLVLRAESPKLFVTYIDEASISERTEVSMSRSLRYGELTVVDTVSLVHLEHVHYHVAEQKDIPQSSLRMSIEEPAQHALFVRFAYDDGHSAEEDLANEVYNDYRRSAYQEADIDTVRLIREMAEYGRLNGPLS</sequence>
<dbReference type="KEGG" id="upi:EJG51_011850"/>
<keyword evidence="2" id="KW-1185">Reference proteome</keyword>
<proteinExistence type="predicted"/>
<dbReference type="SUPFAM" id="SSF55961">
    <property type="entry name" value="Bet v1-like"/>
    <property type="match status" value="1"/>
</dbReference>
<dbReference type="OrthoDB" id="6367327at2"/>
<dbReference type="InterPro" id="IPR015075">
    <property type="entry name" value="AtaL"/>
</dbReference>
<reference evidence="1 2" key="1">
    <citation type="journal article" date="2019" name="Int. J. Syst. Evol. Microbiol.">
        <title>Undibacterium piscinae sp. nov., isolated from Korean shiner intestine.</title>
        <authorList>
            <person name="Lee S.Y."/>
            <person name="Kang W."/>
            <person name="Kim P.S."/>
            <person name="Kim H.S."/>
            <person name="Sung H."/>
            <person name="Shin N.R."/>
            <person name="Whon T.W."/>
            <person name="Yun J.H."/>
            <person name="Lee J.Y."/>
            <person name="Lee J.Y."/>
            <person name="Jung M.J."/>
            <person name="Jeong Y.S."/>
            <person name="Tak E.J."/>
            <person name="Han J.E."/>
            <person name="Hyun D.W."/>
            <person name="Kang M.S."/>
            <person name="Lee K.E."/>
            <person name="Lee B.H."/>
            <person name="Bae J.W."/>
        </authorList>
    </citation>
    <scope>NUCLEOTIDE SEQUENCE [LARGE SCALE GENOMIC DNA]</scope>
    <source>
        <strain evidence="1 2">S11R28</strain>
    </source>
</reference>
<dbReference type="Proteomes" id="UP000274350">
    <property type="component" value="Chromosome"/>
</dbReference>
<evidence type="ECO:0000313" key="1">
    <source>
        <dbReference type="EMBL" id="QJQ06427.1"/>
    </source>
</evidence>